<proteinExistence type="inferred from homology"/>
<evidence type="ECO:0000313" key="19">
    <source>
        <dbReference type="Proteomes" id="UP000264215"/>
    </source>
</evidence>
<comment type="function">
    <text evidence="2">The beta subunit is responsible for the synthesis of L-tryptophan from indole and L-serine.</text>
</comment>
<dbReference type="InterPro" id="IPR001926">
    <property type="entry name" value="TrpB-like_PALP"/>
</dbReference>
<dbReference type="EMBL" id="LGGH01000014">
    <property type="protein sequence ID" value="KUK68427.1"/>
    <property type="molecule type" value="Genomic_DNA"/>
</dbReference>
<dbReference type="EC" id="4.2.1.20" evidence="6"/>
<evidence type="ECO:0000256" key="3">
    <source>
        <dbReference type="ARBA" id="ARBA00004733"/>
    </source>
</evidence>
<evidence type="ECO:0000256" key="10">
    <source>
        <dbReference type="ARBA" id="ARBA00023141"/>
    </source>
</evidence>
<dbReference type="PANTHER" id="PTHR48077">
    <property type="entry name" value="TRYPTOPHAN SYNTHASE-RELATED"/>
    <property type="match status" value="1"/>
</dbReference>
<keyword evidence="10" id="KW-0057">Aromatic amino acid biosynthesis</keyword>
<dbReference type="EMBL" id="LGGW01000234">
    <property type="protein sequence ID" value="KUK84747.1"/>
    <property type="molecule type" value="Genomic_DNA"/>
</dbReference>
<comment type="similarity">
    <text evidence="4">Belongs to the TrpB family.</text>
</comment>
<dbReference type="Proteomes" id="UP000054260">
    <property type="component" value="Unassembled WGS sequence"/>
</dbReference>
<dbReference type="Pfam" id="PF00291">
    <property type="entry name" value="PALP"/>
    <property type="match status" value="1"/>
</dbReference>
<organism evidence="16 18">
    <name type="scientific">Mesotoga infera</name>
    <dbReference type="NCBI Taxonomy" id="1236046"/>
    <lineage>
        <taxon>Bacteria</taxon>
        <taxon>Thermotogati</taxon>
        <taxon>Thermotogota</taxon>
        <taxon>Thermotogae</taxon>
        <taxon>Kosmotogales</taxon>
        <taxon>Kosmotogaceae</taxon>
        <taxon>Mesotoga</taxon>
    </lineage>
</organism>
<comment type="pathway">
    <text evidence="3">Amino-acid biosynthesis; L-tryptophan biosynthesis; L-tryptophan from chorismate: step 5/5.</text>
</comment>
<keyword evidence="7" id="KW-0028">Amino-acid biosynthesis</keyword>
<evidence type="ECO:0000256" key="7">
    <source>
        <dbReference type="ARBA" id="ARBA00022605"/>
    </source>
</evidence>
<evidence type="ECO:0000313" key="16">
    <source>
        <dbReference type="EMBL" id="KUK84747.1"/>
    </source>
</evidence>
<sequence length="447" mass="49452">MKKRIVVNLKSEELPRSWYNIKADLPFKMDPPLNPATNEVIEPKDMMAIFPKSIVEQEMSEERFIPIPEPVLDEYVVFRPSPLIRATFLEEYLNTPARIYYKYEGNSPTGSHKTNTAIAQAYYNKADGVTELTTETGAGQWGSALSYAGRKFGLSVRVFMVRNSYQSKPMRQHMMKMFNGTVEPSPGENTESGRKFLEDRKNFSGSLGMAISEAIEIVLNSTTKKYSLGSVLDHVLLHQTIIGLEVEKQLEMLGEKPSSILGCHGGGSNFGGTILPFVKRRLDGEDIEFVACEPESCPTLSKGEYRYDSGDTAGFTPLLKMYTLGRDFVPPAIHAGGLRYHGAAPLVSRLVKEGIVTPEALPQDETFKAGLLFATTEGIVPAPESTHAIAGAVRRAIEARENRQEKVIVFTLSGNGALDLSSYTSTIEAHKDVLNFDNLRESSVVER</sequence>
<dbReference type="NCBIfam" id="TIGR01415">
    <property type="entry name" value="trpB_rel"/>
    <property type="match status" value="1"/>
</dbReference>
<dbReference type="Gene3D" id="3.40.50.1100">
    <property type="match status" value="2"/>
</dbReference>
<dbReference type="AlphaFoldDB" id="A0A124FZM8"/>
<evidence type="ECO:0000256" key="9">
    <source>
        <dbReference type="ARBA" id="ARBA00022898"/>
    </source>
</evidence>
<comment type="caution">
    <text evidence="16">The sequence shown here is derived from an EMBL/GenBank/DDBJ whole genome shotgun (WGS) entry which is preliminary data.</text>
</comment>
<evidence type="ECO:0000256" key="6">
    <source>
        <dbReference type="ARBA" id="ARBA00012043"/>
    </source>
</evidence>
<feature type="domain" description="Tryptophan synthase beta chain-like PALP" evidence="13">
    <location>
        <begin position="79"/>
        <end position="414"/>
    </location>
</feature>
<gene>
    <name evidence="14" type="ORF">DIT26_02385</name>
    <name evidence="15" type="ORF">XD86_0201</name>
    <name evidence="16" type="ORF">XE02_1605</name>
</gene>
<dbReference type="GO" id="GO:0004834">
    <property type="term" value="F:tryptophan synthase activity"/>
    <property type="evidence" value="ECO:0007669"/>
    <property type="project" value="UniProtKB-EC"/>
</dbReference>
<dbReference type="PIRSF" id="PIRSF500824">
    <property type="entry name" value="TrpB_prok"/>
    <property type="match status" value="1"/>
</dbReference>
<evidence type="ECO:0000256" key="2">
    <source>
        <dbReference type="ARBA" id="ARBA00002786"/>
    </source>
</evidence>
<reference evidence="17 18" key="2">
    <citation type="journal article" date="2015" name="MBio">
        <title>Genome-Resolved Metagenomic Analysis Reveals Roles for Candidate Phyla and Other Microbial Community Members in Biogeochemical Transformations in Oil Reservoirs.</title>
        <authorList>
            <person name="Hu P."/>
            <person name="Tom L."/>
            <person name="Singh A."/>
            <person name="Thomas B.C."/>
            <person name="Baker B.J."/>
            <person name="Piceno Y.M."/>
            <person name="Andersen G.L."/>
            <person name="Banfield J.F."/>
        </authorList>
    </citation>
    <scope>NUCLEOTIDE SEQUENCE [LARGE SCALE GENOMIC DNA]</scope>
</reference>
<dbReference type="NCBIfam" id="NF009057">
    <property type="entry name" value="PRK12391.1"/>
    <property type="match status" value="1"/>
</dbReference>
<dbReference type="EMBL" id="DQBS01000059">
    <property type="protein sequence ID" value="HCO69424.1"/>
    <property type="molecule type" value="Genomic_DNA"/>
</dbReference>
<dbReference type="GO" id="GO:0052684">
    <property type="term" value="F:L-serine hydro-lyase (adding indole, L-tryptophan-forming) activity"/>
    <property type="evidence" value="ECO:0007669"/>
    <property type="project" value="TreeGrafter"/>
</dbReference>
<comment type="catalytic activity">
    <reaction evidence="12">
        <text>(1S,2R)-1-C-(indol-3-yl)glycerol 3-phosphate + L-serine = D-glyceraldehyde 3-phosphate + L-tryptophan + H2O</text>
        <dbReference type="Rhea" id="RHEA:10532"/>
        <dbReference type="ChEBI" id="CHEBI:15377"/>
        <dbReference type="ChEBI" id="CHEBI:33384"/>
        <dbReference type="ChEBI" id="CHEBI:57912"/>
        <dbReference type="ChEBI" id="CHEBI:58866"/>
        <dbReference type="ChEBI" id="CHEBI:59776"/>
        <dbReference type="EC" id="4.2.1.20"/>
    </reaction>
</comment>
<evidence type="ECO:0000313" key="15">
    <source>
        <dbReference type="EMBL" id="KUK68427.1"/>
    </source>
</evidence>
<comment type="cofactor">
    <cofactor evidence="1">
        <name>pyridoxal 5'-phosphate</name>
        <dbReference type="ChEBI" id="CHEBI:597326"/>
    </cofactor>
</comment>
<evidence type="ECO:0000313" key="18">
    <source>
        <dbReference type="Proteomes" id="UP000055014"/>
    </source>
</evidence>
<dbReference type="GO" id="GO:0030170">
    <property type="term" value="F:pyridoxal phosphate binding"/>
    <property type="evidence" value="ECO:0007669"/>
    <property type="project" value="InterPro"/>
</dbReference>
<accession>A0A124FZM8</accession>
<evidence type="ECO:0000256" key="1">
    <source>
        <dbReference type="ARBA" id="ARBA00001933"/>
    </source>
</evidence>
<dbReference type="SUPFAM" id="SSF53686">
    <property type="entry name" value="Tryptophan synthase beta subunit-like PLP-dependent enzymes"/>
    <property type="match status" value="1"/>
</dbReference>
<protein>
    <recommendedName>
        <fullName evidence="6">tryptophan synthase</fullName>
        <ecNumber evidence="6">4.2.1.20</ecNumber>
    </recommendedName>
</protein>
<comment type="subunit">
    <text evidence="5">Tetramer of two alpha and two beta chains.</text>
</comment>
<keyword evidence="9" id="KW-0663">Pyridoxal phosphate</keyword>
<reference evidence="16" key="1">
    <citation type="journal article" date="2015" name="MBio">
        <title>Genome-resolved metagenomic analysis reveals roles for candidate phyla and other microbial community members in biogeochemical transformations in oil reservoirs.</title>
        <authorList>
            <person name="Hu P."/>
            <person name="Tom L."/>
            <person name="Singh A."/>
            <person name="Thomas B.C."/>
            <person name="Baker B.J."/>
            <person name="Piceno Y.M."/>
            <person name="Andersen G.L."/>
            <person name="Banfield J.F."/>
        </authorList>
    </citation>
    <scope>NUCLEOTIDE SEQUENCE [LARGE SCALE GENOMIC DNA]</scope>
    <source>
        <strain evidence="15">46_47</strain>
        <strain evidence="16">46_70</strain>
    </source>
</reference>
<dbReference type="Proteomes" id="UP000264215">
    <property type="component" value="Unassembled WGS sequence"/>
</dbReference>
<dbReference type="InterPro" id="IPR036052">
    <property type="entry name" value="TrpB-like_PALP_sf"/>
</dbReference>
<evidence type="ECO:0000256" key="11">
    <source>
        <dbReference type="ARBA" id="ARBA00023239"/>
    </source>
</evidence>
<evidence type="ECO:0000256" key="4">
    <source>
        <dbReference type="ARBA" id="ARBA00009982"/>
    </source>
</evidence>
<evidence type="ECO:0000259" key="13">
    <source>
        <dbReference type="Pfam" id="PF00291"/>
    </source>
</evidence>
<keyword evidence="8" id="KW-0822">Tryptophan biosynthesis</keyword>
<evidence type="ECO:0000256" key="12">
    <source>
        <dbReference type="ARBA" id="ARBA00049047"/>
    </source>
</evidence>
<dbReference type="PIRSF" id="PIRSF001413">
    <property type="entry name" value="Trp_syn_beta"/>
    <property type="match status" value="1"/>
</dbReference>
<keyword evidence="11" id="KW-0456">Lyase</keyword>
<dbReference type="InterPro" id="IPR006316">
    <property type="entry name" value="Trp_synth_b-like"/>
</dbReference>
<dbReference type="GO" id="GO:0005737">
    <property type="term" value="C:cytoplasm"/>
    <property type="evidence" value="ECO:0007669"/>
    <property type="project" value="TreeGrafter"/>
</dbReference>
<name>A0A124FZM8_9BACT</name>
<evidence type="ECO:0000256" key="5">
    <source>
        <dbReference type="ARBA" id="ARBA00011270"/>
    </source>
</evidence>
<dbReference type="InterPro" id="IPR023026">
    <property type="entry name" value="Trp_synth_beta/beta-like"/>
</dbReference>
<evidence type="ECO:0000313" key="14">
    <source>
        <dbReference type="EMBL" id="HCO69424.1"/>
    </source>
</evidence>
<evidence type="ECO:0000313" key="17">
    <source>
        <dbReference type="Proteomes" id="UP000054260"/>
    </source>
</evidence>
<reference evidence="14 19" key="3">
    <citation type="journal article" date="2018" name="Nat. Biotechnol.">
        <title>A standardized bacterial taxonomy based on genome phylogeny substantially revises the tree of life.</title>
        <authorList>
            <person name="Parks D.H."/>
            <person name="Chuvochina M."/>
            <person name="Waite D.W."/>
            <person name="Rinke C."/>
            <person name="Skarshewski A."/>
            <person name="Chaumeil P.A."/>
            <person name="Hugenholtz P."/>
        </authorList>
    </citation>
    <scope>NUCLEOTIDE SEQUENCE [LARGE SCALE GENOMIC DNA]</scope>
    <source>
        <strain evidence="14">UBA9905</strain>
    </source>
</reference>
<dbReference type="PANTHER" id="PTHR48077:SF6">
    <property type="entry name" value="TRYPTOPHAN SYNTHASE"/>
    <property type="match status" value="1"/>
</dbReference>
<dbReference type="PATRIC" id="fig|1236046.5.peg.37"/>
<dbReference type="Proteomes" id="UP000055014">
    <property type="component" value="Unassembled WGS sequence"/>
</dbReference>
<evidence type="ECO:0000256" key="8">
    <source>
        <dbReference type="ARBA" id="ARBA00022822"/>
    </source>
</evidence>